<dbReference type="Gene3D" id="2.40.50.140">
    <property type="entry name" value="Nucleic acid-binding proteins"/>
    <property type="match status" value="1"/>
</dbReference>
<sequence>MGLRVCGLISGLPQPASSDFARWVRWFDWWLGVARFLAANCVVLLQRFRCLFCVVHATFEIDGGAFEKYQEARVCRVWMPMQNGHASSFNCLLVDHEGGAIQGSSKARDAEFFNINIIEGCYVEIKDFYTYENRAANVVDHEAIIHLKSDTKIVHLDYAKHDVPRYHFNLTDFAHVLTKGRGSRILTAIQPIEKILVQGHRLEDKKEFIIENIRYFHC</sequence>
<protein>
    <recommendedName>
        <fullName evidence="2">DUF223 domain-containing protein</fullName>
    </recommendedName>
</protein>
<name>A0A6N2NJ54_SALVM</name>
<organism evidence="1">
    <name type="scientific">Salix viminalis</name>
    <name type="common">Common osier</name>
    <name type="synonym">Basket willow</name>
    <dbReference type="NCBI Taxonomy" id="40686"/>
    <lineage>
        <taxon>Eukaryota</taxon>
        <taxon>Viridiplantae</taxon>
        <taxon>Streptophyta</taxon>
        <taxon>Embryophyta</taxon>
        <taxon>Tracheophyta</taxon>
        <taxon>Spermatophyta</taxon>
        <taxon>Magnoliopsida</taxon>
        <taxon>eudicotyledons</taxon>
        <taxon>Gunneridae</taxon>
        <taxon>Pentapetalae</taxon>
        <taxon>rosids</taxon>
        <taxon>fabids</taxon>
        <taxon>Malpighiales</taxon>
        <taxon>Salicaceae</taxon>
        <taxon>Saliceae</taxon>
        <taxon>Salix</taxon>
    </lineage>
</organism>
<dbReference type="EMBL" id="CAADRP010002263">
    <property type="protein sequence ID" value="VFU64904.1"/>
    <property type="molecule type" value="Genomic_DNA"/>
</dbReference>
<evidence type="ECO:0000313" key="1">
    <source>
        <dbReference type="EMBL" id="VFU64904.1"/>
    </source>
</evidence>
<evidence type="ECO:0008006" key="2">
    <source>
        <dbReference type="Google" id="ProtNLM"/>
    </source>
</evidence>
<accession>A0A6N2NJ54</accession>
<dbReference type="InterPro" id="IPR012340">
    <property type="entry name" value="NA-bd_OB-fold"/>
</dbReference>
<reference evidence="1" key="1">
    <citation type="submission" date="2019-03" db="EMBL/GenBank/DDBJ databases">
        <authorList>
            <person name="Mank J."/>
            <person name="Almeida P."/>
        </authorList>
    </citation>
    <scope>NUCLEOTIDE SEQUENCE</scope>
    <source>
        <strain evidence="1">78183</strain>
    </source>
</reference>
<proteinExistence type="predicted"/>
<dbReference type="AlphaFoldDB" id="A0A6N2NJ54"/>
<gene>
    <name evidence="1" type="ORF">SVIM_LOCUS497168</name>
</gene>